<name>A0ABU2FAW9_9EURY</name>
<dbReference type="CDD" id="cd00553">
    <property type="entry name" value="NAD_synthase"/>
    <property type="match status" value="1"/>
</dbReference>
<accession>A0ABU2FAW9</accession>
<keyword evidence="5 8" id="KW-0067">ATP-binding</keyword>
<evidence type="ECO:0000256" key="6">
    <source>
        <dbReference type="ARBA" id="ARBA00022842"/>
    </source>
</evidence>
<comment type="pathway">
    <text evidence="8">Cofactor biosynthesis; NAD(+) biosynthesis; NAD(+) from deamido-NAD(+) (ammonia route): step 1/1.</text>
</comment>
<dbReference type="InterPro" id="IPR003694">
    <property type="entry name" value="NAD_synthase"/>
</dbReference>
<dbReference type="InterPro" id="IPR022926">
    <property type="entry name" value="NH(3)-dep_NAD(+)_synth"/>
</dbReference>
<evidence type="ECO:0000256" key="5">
    <source>
        <dbReference type="ARBA" id="ARBA00022840"/>
    </source>
</evidence>
<dbReference type="GO" id="GO:0008795">
    <property type="term" value="F:NAD+ synthase activity"/>
    <property type="evidence" value="ECO:0007669"/>
    <property type="project" value="UniProtKB-EC"/>
</dbReference>
<sequence>MNDESQRHASLPVRSAAVESTVVAFLRERVETAGSDGVVVAMSGGLDSTVTATLAVQALGPDRVLGLGLPCHKTDASATMEAGVVADHLGIEFQRVHLQPLLRGFEQQLAPDLAGEEPRGPTPTPDRAQHNTISRLRMCCAYYAANRRNRLVVGTANRSELLLGYVTKYGDGAADLFPLGGLYKTEVRALAEHLGLPDPIVEKVPTTGRYPGQTDADDLGATYDVIDSLLYRVVERGEPVGAVAEALDVGTSTAQRLVSMCRETAHKRSMPPVAAIGDRSRRPTVDGE</sequence>
<comment type="subunit">
    <text evidence="8">Homodimer.</text>
</comment>
<feature type="domain" description="NAD/GMP synthase" evidence="12">
    <location>
        <begin position="21"/>
        <end position="271"/>
    </location>
</feature>
<feature type="binding site" description="in other chain" evidence="8">
    <location>
        <position position="168"/>
    </location>
    <ligand>
        <name>deamido-NAD(+)</name>
        <dbReference type="ChEBI" id="CHEBI:58437"/>
        <note>ligand shared between two neighboring subunits</note>
    </ligand>
</feature>
<feature type="binding site" evidence="8">
    <location>
        <position position="184"/>
    </location>
    <ligand>
        <name>ATP</name>
        <dbReference type="ChEBI" id="CHEBI:30616"/>
    </ligand>
</feature>
<dbReference type="Gene3D" id="3.40.50.620">
    <property type="entry name" value="HUPs"/>
    <property type="match status" value="1"/>
</dbReference>
<evidence type="ECO:0000256" key="2">
    <source>
        <dbReference type="ARBA" id="ARBA00022598"/>
    </source>
</evidence>
<feature type="binding site" description="in other chain" evidence="8">
    <location>
        <begin position="266"/>
        <end position="267"/>
    </location>
    <ligand>
        <name>deamido-NAD(+)</name>
        <dbReference type="ChEBI" id="CHEBI:58437"/>
        <note>ligand shared between two neighboring subunits</note>
    </ligand>
</feature>
<dbReference type="RefSeq" id="WP_310919027.1">
    <property type="nucleotide sequence ID" value="NZ_JAMQON010000002.1"/>
</dbReference>
<comment type="caution">
    <text evidence="13">The sequence shown here is derived from an EMBL/GenBank/DDBJ whole genome shotgun (WGS) entry which is preliminary data.</text>
</comment>
<feature type="binding site" evidence="8">
    <location>
        <position position="155"/>
    </location>
    <ligand>
        <name>ATP</name>
        <dbReference type="ChEBI" id="CHEBI:30616"/>
    </ligand>
</feature>
<dbReference type="Pfam" id="PF02540">
    <property type="entry name" value="NAD_synthase"/>
    <property type="match status" value="1"/>
</dbReference>
<keyword evidence="4 8" id="KW-0547">Nucleotide-binding</keyword>
<feature type="compositionally biased region" description="Basic and acidic residues" evidence="11">
    <location>
        <begin position="278"/>
        <end position="288"/>
    </location>
</feature>
<evidence type="ECO:0000313" key="13">
    <source>
        <dbReference type="EMBL" id="MDS0259418.1"/>
    </source>
</evidence>
<dbReference type="InterPro" id="IPR014729">
    <property type="entry name" value="Rossmann-like_a/b/a_fold"/>
</dbReference>
<evidence type="ECO:0000313" key="14">
    <source>
        <dbReference type="Proteomes" id="UP001259659"/>
    </source>
</evidence>
<keyword evidence="7 8" id="KW-0520">NAD</keyword>
<keyword evidence="3 8" id="KW-0479">Metal-binding</keyword>
<dbReference type="HAMAP" id="MF_00193">
    <property type="entry name" value="NadE_ammonia_dep"/>
    <property type="match status" value="1"/>
</dbReference>
<dbReference type="PANTHER" id="PTHR23090:SF9">
    <property type="entry name" value="GLUTAMINE-DEPENDENT NAD(+) SYNTHETASE"/>
    <property type="match status" value="1"/>
</dbReference>
<dbReference type="Proteomes" id="UP001259659">
    <property type="component" value="Unassembled WGS sequence"/>
</dbReference>
<keyword evidence="14" id="KW-1185">Reference proteome</keyword>
<dbReference type="PANTHER" id="PTHR23090">
    <property type="entry name" value="NH 3 /GLUTAMINE-DEPENDENT NAD + SYNTHETASE"/>
    <property type="match status" value="1"/>
</dbReference>
<keyword evidence="2 8" id="KW-0436">Ligase</keyword>
<dbReference type="SUPFAM" id="SSF52402">
    <property type="entry name" value="Adenine nucleotide alpha hydrolases-like"/>
    <property type="match status" value="1"/>
</dbReference>
<feature type="binding site" evidence="8">
    <location>
        <position position="175"/>
    </location>
    <ligand>
        <name>deamido-NAD(+)</name>
        <dbReference type="ChEBI" id="CHEBI:58437"/>
        <note>ligand shared between two neighboring subunits</note>
    </ligand>
</feature>
<dbReference type="InterPro" id="IPR022310">
    <property type="entry name" value="NAD/GMP_synthase"/>
</dbReference>
<comment type="function">
    <text evidence="8">Catalyzes the ATP-dependent amidation of deamido-NAD to form NAD. Uses ammonia as a nitrogen source.</text>
</comment>
<evidence type="ECO:0000256" key="11">
    <source>
        <dbReference type="SAM" id="MobiDB-lite"/>
    </source>
</evidence>
<dbReference type="EC" id="6.3.1.5" evidence="8 10"/>
<evidence type="ECO:0000259" key="12">
    <source>
        <dbReference type="Pfam" id="PF02540"/>
    </source>
</evidence>
<evidence type="ECO:0000256" key="7">
    <source>
        <dbReference type="ARBA" id="ARBA00023027"/>
    </source>
</evidence>
<evidence type="ECO:0000256" key="8">
    <source>
        <dbReference type="HAMAP-Rule" id="MF_00193"/>
    </source>
</evidence>
<feature type="region of interest" description="Disordered" evidence="11">
    <location>
        <begin position="265"/>
        <end position="288"/>
    </location>
</feature>
<evidence type="ECO:0000256" key="1">
    <source>
        <dbReference type="ARBA" id="ARBA00005859"/>
    </source>
</evidence>
<evidence type="ECO:0000256" key="3">
    <source>
        <dbReference type="ARBA" id="ARBA00022723"/>
    </source>
</evidence>
<protein>
    <recommendedName>
        <fullName evidence="8 10">NH(3)-dependent NAD(+) synthetase</fullName>
        <ecNumber evidence="8 10">6.3.1.5</ecNumber>
    </recommendedName>
</protein>
<proteinExistence type="inferred from homology"/>
<dbReference type="EMBL" id="JAMQON010000002">
    <property type="protein sequence ID" value="MDS0259418.1"/>
    <property type="molecule type" value="Genomic_DNA"/>
</dbReference>
<comment type="similarity">
    <text evidence="1 8 9">Belongs to the NAD synthetase family.</text>
</comment>
<organism evidence="13 14">
    <name type="scientific">Haloarcula saliterrae</name>
    <dbReference type="NCBI Taxonomy" id="2950534"/>
    <lineage>
        <taxon>Archaea</taxon>
        <taxon>Methanobacteriati</taxon>
        <taxon>Methanobacteriota</taxon>
        <taxon>Stenosarchaea group</taxon>
        <taxon>Halobacteria</taxon>
        <taxon>Halobacteriales</taxon>
        <taxon>Haloarculaceae</taxon>
        <taxon>Haloarcula</taxon>
    </lineage>
</organism>
<feature type="binding site" evidence="8">
    <location>
        <position position="47"/>
    </location>
    <ligand>
        <name>Mg(2+)</name>
        <dbReference type="ChEBI" id="CHEBI:18420"/>
    </ligand>
</feature>
<feature type="binding site" evidence="8">
    <location>
        <position position="206"/>
    </location>
    <ligand>
        <name>ATP</name>
        <dbReference type="ChEBI" id="CHEBI:30616"/>
    </ligand>
</feature>
<evidence type="ECO:0000256" key="9">
    <source>
        <dbReference type="RuleBase" id="RU003811"/>
    </source>
</evidence>
<gene>
    <name evidence="8" type="primary">nadE</name>
    <name evidence="13" type="ORF">NDI56_08440</name>
</gene>
<comment type="catalytic activity">
    <reaction evidence="8 10">
        <text>deamido-NAD(+) + NH4(+) + ATP = AMP + diphosphate + NAD(+) + H(+)</text>
        <dbReference type="Rhea" id="RHEA:21188"/>
        <dbReference type="ChEBI" id="CHEBI:15378"/>
        <dbReference type="ChEBI" id="CHEBI:28938"/>
        <dbReference type="ChEBI" id="CHEBI:30616"/>
        <dbReference type="ChEBI" id="CHEBI:33019"/>
        <dbReference type="ChEBI" id="CHEBI:57540"/>
        <dbReference type="ChEBI" id="CHEBI:58437"/>
        <dbReference type="ChEBI" id="CHEBI:456215"/>
        <dbReference type="EC" id="6.3.1.5"/>
    </reaction>
</comment>
<feature type="binding site" evidence="8">
    <location>
        <begin position="41"/>
        <end position="48"/>
    </location>
    <ligand>
        <name>ATP</name>
        <dbReference type="ChEBI" id="CHEBI:30616"/>
    </ligand>
</feature>
<evidence type="ECO:0000256" key="4">
    <source>
        <dbReference type="ARBA" id="ARBA00022741"/>
    </source>
</evidence>
<dbReference type="NCBIfam" id="TIGR00552">
    <property type="entry name" value="nadE"/>
    <property type="match status" value="1"/>
</dbReference>
<reference evidence="13 14" key="1">
    <citation type="submission" date="2022-06" db="EMBL/GenBank/DDBJ databases">
        <title>Haloarcula sp. a new haloarchaeum isolate from saline soil.</title>
        <authorList>
            <person name="Strakova D."/>
            <person name="Galisteo C."/>
            <person name="Sanchez-Porro C."/>
            <person name="Ventosa A."/>
        </authorList>
    </citation>
    <scope>NUCLEOTIDE SEQUENCE [LARGE SCALE GENOMIC DNA]</scope>
    <source>
        <strain evidence="13 14">S1CR25-12</strain>
    </source>
</reference>
<evidence type="ECO:0000256" key="10">
    <source>
        <dbReference type="RuleBase" id="RU003812"/>
    </source>
</evidence>
<dbReference type="NCBIfam" id="NF010587">
    <property type="entry name" value="PRK13980.1"/>
    <property type="match status" value="1"/>
</dbReference>
<feature type="binding site" evidence="8">
    <location>
        <position position="160"/>
    </location>
    <ligand>
        <name>Mg(2+)</name>
        <dbReference type="ChEBI" id="CHEBI:18420"/>
    </ligand>
</feature>
<feature type="binding site" description="in other chain" evidence="8">
    <location>
        <position position="135"/>
    </location>
    <ligand>
        <name>deamido-NAD(+)</name>
        <dbReference type="ChEBI" id="CHEBI:58437"/>
        <note>ligand shared between two neighboring subunits</note>
    </ligand>
</feature>
<keyword evidence="6 8" id="KW-0460">Magnesium</keyword>